<sequence length="569" mass="63568">MIMLVARPPLHPLPMSPVQRPTRRLSTRIQEKEDAPSHPSQVQTNGHVKPIAASSHPATMQNVKANARKRKMNYDEEDDGFMFKRVKQKEPEPRPNKEEKLAAPARDDAPKSQQAPADKADVPRDDDTAPKPKARRKRLSFSTPKAKDNPPRRRSKRLSKDNDHADASPAKKPARKEASLKEPEQQAERRPQESPNRGIRREHPSKQPEQESDIPADQSPRKRRNEQKGGNPDDQRPGGGRDDHEAETVPTLQENSSATRIALPLTDTPMIKRNKAMREGKAGKGERRSSLGNRGRRASSLIESGTSNALPHSEVDVADYYKHIESEGLPEPRRMRQLLTWCAERALDEKPVGTEFEHSSARQAARIIEEELLKDLSNKSELSDWFTREDVPVPKQPLPERPNPKNVQNLEKLAELEEQIKRLRIEKEALQSFLQPPNLPTVYQGSTEPMPSEIERSLLSEAEAAALDSIALASNPTSADQISQRVNDILESIGPTIDQFADGVHRLGQYQTAAEDVAGRTLALCAEKLTEREKEGRKKALAIAGQMQQQGTPPKDIASVLRSLSRADG</sequence>
<gene>
    <name evidence="3" type="ORF">PV04_00760</name>
</gene>
<proteinExistence type="predicted"/>
<dbReference type="HOGENOM" id="CLU_021697_0_0_1"/>
<feature type="region of interest" description="Disordered" evidence="2">
    <location>
        <begin position="1"/>
        <end position="307"/>
    </location>
</feature>
<keyword evidence="4" id="KW-1185">Reference proteome</keyword>
<feature type="compositionally biased region" description="Basic and acidic residues" evidence="2">
    <location>
        <begin position="276"/>
        <end position="289"/>
    </location>
</feature>
<protein>
    <recommendedName>
        <fullName evidence="5">Kinetochore protein mis13</fullName>
    </recommendedName>
</protein>
<dbReference type="GO" id="GO:0000444">
    <property type="term" value="C:MIS12/MIND type complex"/>
    <property type="evidence" value="ECO:0007669"/>
    <property type="project" value="InterPro"/>
</dbReference>
<dbReference type="GO" id="GO:0051301">
    <property type="term" value="P:cell division"/>
    <property type="evidence" value="ECO:0007669"/>
    <property type="project" value="InterPro"/>
</dbReference>
<feature type="compositionally biased region" description="Polar residues" evidence="2">
    <location>
        <begin position="250"/>
        <end position="259"/>
    </location>
</feature>
<dbReference type="EMBL" id="KN846956">
    <property type="protein sequence ID" value="KIW72578.1"/>
    <property type="molecule type" value="Genomic_DNA"/>
</dbReference>
<name>A0A0D2FVU6_9EURO</name>
<dbReference type="Proteomes" id="UP000054266">
    <property type="component" value="Unassembled WGS sequence"/>
</dbReference>
<dbReference type="STRING" id="5601.A0A0D2FVU6"/>
<dbReference type="InterPro" id="IPR013218">
    <property type="entry name" value="Dsn1/Mis13"/>
</dbReference>
<accession>A0A0D2FVU6</accession>
<evidence type="ECO:0008006" key="5">
    <source>
        <dbReference type="Google" id="ProtNLM"/>
    </source>
</evidence>
<feature type="coiled-coil region" evidence="1">
    <location>
        <begin position="406"/>
        <end position="433"/>
    </location>
</feature>
<feature type="compositionally biased region" description="Basic and acidic residues" evidence="2">
    <location>
        <begin position="118"/>
        <end position="130"/>
    </location>
</feature>
<dbReference type="GO" id="GO:0007059">
    <property type="term" value="P:chromosome segregation"/>
    <property type="evidence" value="ECO:0007669"/>
    <property type="project" value="InterPro"/>
</dbReference>
<dbReference type="AlphaFoldDB" id="A0A0D2FVU6"/>
<evidence type="ECO:0000256" key="1">
    <source>
        <dbReference type="SAM" id="Coils"/>
    </source>
</evidence>
<dbReference type="PANTHER" id="PTHR14778:SF2">
    <property type="entry name" value="KINETOCHORE-ASSOCIATED PROTEIN DSN1 HOMOLOG"/>
    <property type="match status" value="1"/>
</dbReference>
<feature type="compositionally biased region" description="Basic and acidic residues" evidence="2">
    <location>
        <begin position="175"/>
        <end position="192"/>
    </location>
</feature>
<reference evidence="3 4" key="1">
    <citation type="submission" date="2015-01" db="EMBL/GenBank/DDBJ databases">
        <title>The Genome Sequence of Capronia semiimmersa CBS27337.</title>
        <authorList>
            <consortium name="The Broad Institute Genomics Platform"/>
            <person name="Cuomo C."/>
            <person name="de Hoog S."/>
            <person name="Gorbushina A."/>
            <person name="Stielow B."/>
            <person name="Teixiera M."/>
            <person name="Abouelleil A."/>
            <person name="Chapman S.B."/>
            <person name="Priest M."/>
            <person name="Young S.K."/>
            <person name="Wortman J."/>
            <person name="Nusbaum C."/>
            <person name="Birren B."/>
        </authorList>
    </citation>
    <scope>NUCLEOTIDE SEQUENCE [LARGE SCALE GENOMIC DNA]</scope>
    <source>
        <strain evidence="3 4">CBS 27337</strain>
    </source>
</reference>
<dbReference type="PANTHER" id="PTHR14778">
    <property type="entry name" value="KINETOCHORE-ASSOCIATED PROTEIN DSN1 HOMOLOG"/>
    <property type="match status" value="1"/>
</dbReference>
<evidence type="ECO:0000313" key="3">
    <source>
        <dbReference type="EMBL" id="KIW72578.1"/>
    </source>
</evidence>
<keyword evidence="1" id="KW-0175">Coiled coil</keyword>
<feature type="compositionally biased region" description="Basic and acidic residues" evidence="2">
    <location>
        <begin position="231"/>
        <end position="247"/>
    </location>
</feature>
<organism evidence="3 4">
    <name type="scientific">Phialophora macrospora</name>
    <dbReference type="NCBI Taxonomy" id="1851006"/>
    <lineage>
        <taxon>Eukaryota</taxon>
        <taxon>Fungi</taxon>
        <taxon>Dikarya</taxon>
        <taxon>Ascomycota</taxon>
        <taxon>Pezizomycotina</taxon>
        <taxon>Eurotiomycetes</taxon>
        <taxon>Chaetothyriomycetidae</taxon>
        <taxon>Chaetothyriales</taxon>
        <taxon>Herpotrichiellaceae</taxon>
        <taxon>Phialophora</taxon>
    </lineage>
</organism>
<feature type="compositionally biased region" description="Basic and acidic residues" evidence="2">
    <location>
        <begin position="199"/>
        <end position="209"/>
    </location>
</feature>
<evidence type="ECO:0000313" key="4">
    <source>
        <dbReference type="Proteomes" id="UP000054266"/>
    </source>
</evidence>
<dbReference type="Pfam" id="PF08202">
    <property type="entry name" value="MIS13"/>
    <property type="match status" value="1"/>
</dbReference>
<evidence type="ECO:0000256" key="2">
    <source>
        <dbReference type="SAM" id="MobiDB-lite"/>
    </source>
</evidence>
<feature type="compositionally biased region" description="Basic and acidic residues" evidence="2">
    <location>
        <begin position="88"/>
        <end position="110"/>
    </location>
</feature>